<dbReference type="Gene3D" id="3.30.700.10">
    <property type="entry name" value="Glycoprotein, Type 4 Pilin"/>
    <property type="match status" value="1"/>
</dbReference>
<sequence>MKYINHSTKVRFVRSFISGEKKSSDGFTLIEVLVVIGIIAVLAGIVLVAVNPGRQFKQARDSQRMANVNAILNAVGQNVAENKGLFICSGATTTIATNAMLIKAPAAAGEIDLRECVVPTYLSEIPFDPTIGYFTDASDYNTGYVVYEDANGRLTASSTGELLTSIHVTR</sequence>
<comment type="caution">
    <text evidence="2">The sequence shown here is derived from an EMBL/GenBank/DDBJ whole genome shotgun (WGS) entry which is preliminary data.</text>
</comment>
<protein>
    <recommendedName>
        <fullName evidence="4">Type II secretion system protein GspG C-terminal domain-containing protein</fullName>
    </recommendedName>
</protein>
<reference evidence="2 3" key="1">
    <citation type="journal article" date="2016" name="Nat. Commun.">
        <title>Thousands of microbial genomes shed light on interconnected biogeochemical processes in an aquifer system.</title>
        <authorList>
            <person name="Anantharaman K."/>
            <person name="Brown C.T."/>
            <person name="Hug L.A."/>
            <person name="Sharon I."/>
            <person name="Castelle C.J."/>
            <person name="Probst A.J."/>
            <person name="Thomas B.C."/>
            <person name="Singh A."/>
            <person name="Wilkins M.J."/>
            <person name="Karaoz U."/>
            <person name="Brodie E.L."/>
            <person name="Williams K.H."/>
            <person name="Hubbard S.S."/>
            <person name="Banfield J.F."/>
        </authorList>
    </citation>
    <scope>NUCLEOTIDE SEQUENCE [LARGE SCALE GENOMIC DNA]</scope>
</reference>
<dbReference type="Proteomes" id="UP000177269">
    <property type="component" value="Unassembled WGS sequence"/>
</dbReference>
<gene>
    <name evidence="2" type="ORF">A3G52_01395</name>
</gene>
<evidence type="ECO:0008006" key="4">
    <source>
        <dbReference type="Google" id="ProtNLM"/>
    </source>
</evidence>
<dbReference type="SUPFAM" id="SSF54523">
    <property type="entry name" value="Pili subunits"/>
    <property type="match status" value="1"/>
</dbReference>
<organism evidence="2 3">
    <name type="scientific">Candidatus Taylorbacteria bacterium RIFCSPLOWO2_12_FULL_43_20</name>
    <dbReference type="NCBI Taxonomy" id="1802332"/>
    <lineage>
        <taxon>Bacteria</taxon>
        <taxon>Candidatus Tayloriibacteriota</taxon>
    </lineage>
</organism>
<dbReference type="NCBIfam" id="TIGR02532">
    <property type="entry name" value="IV_pilin_GFxxxE"/>
    <property type="match status" value="1"/>
</dbReference>
<evidence type="ECO:0000313" key="3">
    <source>
        <dbReference type="Proteomes" id="UP000177269"/>
    </source>
</evidence>
<dbReference type="InterPro" id="IPR045584">
    <property type="entry name" value="Pilin-like"/>
</dbReference>
<accession>A0A1G2P1Y1</accession>
<evidence type="ECO:0000313" key="2">
    <source>
        <dbReference type="EMBL" id="OHA42344.1"/>
    </source>
</evidence>
<dbReference type="InterPro" id="IPR012902">
    <property type="entry name" value="N_methyl_site"/>
</dbReference>
<dbReference type="Pfam" id="PF07963">
    <property type="entry name" value="N_methyl"/>
    <property type="match status" value="1"/>
</dbReference>
<keyword evidence="1" id="KW-0472">Membrane</keyword>
<dbReference type="AlphaFoldDB" id="A0A1G2P1Y1"/>
<dbReference type="PANTHER" id="PTHR30093">
    <property type="entry name" value="GENERAL SECRETION PATHWAY PROTEIN G"/>
    <property type="match status" value="1"/>
</dbReference>
<keyword evidence="1" id="KW-0812">Transmembrane</keyword>
<feature type="transmembrane region" description="Helical" evidence="1">
    <location>
        <begin position="27"/>
        <end position="50"/>
    </location>
</feature>
<keyword evidence="1" id="KW-1133">Transmembrane helix</keyword>
<evidence type="ECO:0000256" key="1">
    <source>
        <dbReference type="SAM" id="Phobius"/>
    </source>
</evidence>
<name>A0A1G2P1Y1_9BACT</name>
<dbReference type="EMBL" id="MHSK01000014">
    <property type="protein sequence ID" value="OHA42344.1"/>
    <property type="molecule type" value="Genomic_DNA"/>
</dbReference>
<proteinExistence type="predicted"/>